<accession>A0AAV6VNJ9</accession>
<protein>
    <submittedName>
        <fullName evidence="1">Uncharacterized protein</fullName>
    </submittedName>
</protein>
<sequence>MRQKNDQIFVELLSRKQLGIVTNKDFQILSEKKINLKVESRSNKLEELCHYMQQLPNETICLLPIKVQTGDITRKMFELIPETVVELIAKDDIEGYKYLKNRSLKKLNACEEDNSLALPDWIRRLK</sequence>
<name>A0AAV6VNJ9_9ARAC</name>
<reference evidence="1 2" key="1">
    <citation type="journal article" date="2022" name="Nat. Ecol. Evol.">
        <title>A masculinizing supergene underlies an exaggerated male reproductive morph in a spider.</title>
        <authorList>
            <person name="Hendrickx F."/>
            <person name="De Corte Z."/>
            <person name="Sonet G."/>
            <person name="Van Belleghem S.M."/>
            <person name="Kostlbacher S."/>
            <person name="Vangestel C."/>
        </authorList>
    </citation>
    <scope>NUCLEOTIDE SEQUENCE [LARGE SCALE GENOMIC DNA]</scope>
    <source>
        <strain evidence="1">W744_W776</strain>
    </source>
</reference>
<dbReference type="Proteomes" id="UP000827092">
    <property type="component" value="Unassembled WGS sequence"/>
</dbReference>
<gene>
    <name evidence="1" type="ORF">JTE90_021333</name>
</gene>
<dbReference type="EMBL" id="JAFNEN010000053">
    <property type="protein sequence ID" value="KAG8197603.1"/>
    <property type="molecule type" value="Genomic_DNA"/>
</dbReference>
<comment type="caution">
    <text evidence="1">The sequence shown here is derived from an EMBL/GenBank/DDBJ whole genome shotgun (WGS) entry which is preliminary data.</text>
</comment>
<evidence type="ECO:0000313" key="1">
    <source>
        <dbReference type="EMBL" id="KAG8197603.1"/>
    </source>
</evidence>
<keyword evidence="2" id="KW-1185">Reference proteome</keyword>
<evidence type="ECO:0000313" key="2">
    <source>
        <dbReference type="Proteomes" id="UP000827092"/>
    </source>
</evidence>
<organism evidence="1 2">
    <name type="scientific">Oedothorax gibbosus</name>
    <dbReference type="NCBI Taxonomy" id="931172"/>
    <lineage>
        <taxon>Eukaryota</taxon>
        <taxon>Metazoa</taxon>
        <taxon>Ecdysozoa</taxon>
        <taxon>Arthropoda</taxon>
        <taxon>Chelicerata</taxon>
        <taxon>Arachnida</taxon>
        <taxon>Araneae</taxon>
        <taxon>Araneomorphae</taxon>
        <taxon>Entelegynae</taxon>
        <taxon>Araneoidea</taxon>
        <taxon>Linyphiidae</taxon>
        <taxon>Erigoninae</taxon>
        <taxon>Oedothorax</taxon>
    </lineage>
</organism>
<dbReference type="AlphaFoldDB" id="A0AAV6VNJ9"/>
<proteinExistence type="predicted"/>